<dbReference type="AlphaFoldDB" id="A0A6J5XL93"/>
<reference evidence="2" key="1">
    <citation type="journal article" date="2020" name="Genome Biol.">
        <title>Gamete binning: chromosome-level and haplotype-resolved genome assembly enabled by high-throughput single-cell sequencing of gamete genomes.</title>
        <authorList>
            <person name="Campoy J.A."/>
            <person name="Sun H."/>
            <person name="Goel M."/>
            <person name="Jiao W.-B."/>
            <person name="Folz-Donahue K."/>
            <person name="Wang N."/>
            <person name="Rubio M."/>
            <person name="Liu C."/>
            <person name="Kukat C."/>
            <person name="Ruiz D."/>
            <person name="Huettel B."/>
            <person name="Schneeberger K."/>
        </authorList>
    </citation>
    <scope>NUCLEOTIDE SEQUENCE [LARGE SCALE GENOMIC DNA]</scope>
    <source>
        <strain evidence="2">cv. Rojo Pasion</strain>
    </source>
</reference>
<protein>
    <submittedName>
        <fullName evidence="1">Uncharacterized protein</fullName>
    </submittedName>
</protein>
<evidence type="ECO:0000313" key="1">
    <source>
        <dbReference type="EMBL" id="CAB4314726.1"/>
    </source>
</evidence>
<accession>A0A6J5XL93</accession>
<organism evidence="1 2">
    <name type="scientific">Prunus armeniaca</name>
    <name type="common">Apricot</name>
    <name type="synonym">Armeniaca vulgaris</name>
    <dbReference type="NCBI Taxonomy" id="36596"/>
    <lineage>
        <taxon>Eukaryota</taxon>
        <taxon>Viridiplantae</taxon>
        <taxon>Streptophyta</taxon>
        <taxon>Embryophyta</taxon>
        <taxon>Tracheophyta</taxon>
        <taxon>Spermatophyta</taxon>
        <taxon>Magnoliopsida</taxon>
        <taxon>eudicotyledons</taxon>
        <taxon>Gunneridae</taxon>
        <taxon>Pentapetalae</taxon>
        <taxon>rosids</taxon>
        <taxon>fabids</taxon>
        <taxon>Rosales</taxon>
        <taxon>Rosaceae</taxon>
        <taxon>Amygdaloideae</taxon>
        <taxon>Amygdaleae</taxon>
        <taxon>Prunus</taxon>
    </lineage>
</organism>
<dbReference type="EMBL" id="CAEKKB010000006">
    <property type="protein sequence ID" value="CAB4314726.1"/>
    <property type="molecule type" value="Genomic_DNA"/>
</dbReference>
<proteinExistence type="predicted"/>
<sequence>MRRRELPSWAVVAGLMQPHIQDDTLGLELSRFGVCLDSPDITGIDSFPQTLYGGFNGISINPCGSAGGLCLWWRIHCSVEIRSTSKNLIEVLVFYDVVGTKVGMSSFYGPPYGSRCET</sequence>
<keyword evidence="2" id="KW-1185">Reference proteome</keyword>
<name>A0A6J5XL93_PRUAR</name>
<evidence type="ECO:0000313" key="2">
    <source>
        <dbReference type="Proteomes" id="UP000507245"/>
    </source>
</evidence>
<dbReference type="Proteomes" id="UP000507245">
    <property type="component" value="Unassembled WGS sequence"/>
</dbReference>
<gene>
    <name evidence="1" type="ORF">ORAREDHAP_LOCUS39213</name>
</gene>